<keyword evidence="3" id="KW-1185">Reference proteome</keyword>
<reference evidence="2 3" key="1">
    <citation type="submission" date="2021-06" db="EMBL/GenBank/DDBJ databases">
        <title>Caerostris extrusa draft genome.</title>
        <authorList>
            <person name="Kono N."/>
            <person name="Arakawa K."/>
        </authorList>
    </citation>
    <scope>NUCLEOTIDE SEQUENCE [LARGE SCALE GENOMIC DNA]</scope>
</reference>
<sequence>MCITLKAVAYISDSQTKTFVVRYKVGEQTIPVTVVLDYKKQTEYVINMSPRATTKTVTLYDFKQKTIAYKDLTNRECFLGHLTHETLNEETDALSRIQNPVEHQPKILSLDPHRSSLTPTEIRNMAGQKTAVFCRKNEHVACIQKREAEEIDERTYHRHGYHTIRYSHYGHETRRRFRNPYRNTTRHLSQRRGNASEINNSKIENSVTSLPFEDNPFPSQSLTVQQQFPRPEHLRANFNGNSLSTHPNSNYQTPPEADVKAAPPPVPSYYRPSLETNLNHENYSSTFPPNYLSRQNEYDSSTFPPNYLSRQNGYDSQIPFDSRFRAIQENQDNRIQDNTHIKKKHPIILQETIFPNLMTLPH</sequence>
<comment type="caution">
    <text evidence="2">The sequence shown here is derived from an EMBL/GenBank/DDBJ whole genome shotgun (WGS) entry which is preliminary data.</text>
</comment>
<feature type="compositionally biased region" description="Polar residues" evidence="1">
    <location>
        <begin position="274"/>
        <end position="304"/>
    </location>
</feature>
<proteinExistence type="predicted"/>
<dbReference type="EMBL" id="BPLR01012717">
    <property type="protein sequence ID" value="GIY56031.1"/>
    <property type="molecule type" value="Genomic_DNA"/>
</dbReference>
<organism evidence="2 3">
    <name type="scientific">Caerostris extrusa</name>
    <name type="common">Bark spider</name>
    <name type="synonym">Caerostris bankana</name>
    <dbReference type="NCBI Taxonomy" id="172846"/>
    <lineage>
        <taxon>Eukaryota</taxon>
        <taxon>Metazoa</taxon>
        <taxon>Ecdysozoa</taxon>
        <taxon>Arthropoda</taxon>
        <taxon>Chelicerata</taxon>
        <taxon>Arachnida</taxon>
        <taxon>Araneae</taxon>
        <taxon>Araneomorphae</taxon>
        <taxon>Entelegynae</taxon>
        <taxon>Araneoidea</taxon>
        <taxon>Araneidae</taxon>
        <taxon>Caerostris</taxon>
    </lineage>
</organism>
<feature type="compositionally biased region" description="Polar residues" evidence="1">
    <location>
        <begin position="238"/>
        <end position="253"/>
    </location>
</feature>
<evidence type="ECO:0000256" key="1">
    <source>
        <dbReference type="SAM" id="MobiDB-lite"/>
    </source>
</evidence>
<feature type="region of interest" description="Disordered" evidence="1">
    <location>
        <begin position="234"/>
        <end position="304"/>
    </location>
</feature>
<gene>
    <name evidence="2" type="primary">AVEN_105947_1</name>
    <name evidence="2" type="ORF">CEXT_554871</name>
</gene>
<protein>
    <submittedName>
        <fullName evidence="2">BRICHOS domain-containing protein</fullName>
    </submittedName>
</protein>
<accession>A0AAV4UE51</accession>
<name>A0AAV4UE51_CAEEX</name>
<evidence type="ECO:0000313" key="3">
    <source>
        <dbReference type="Proteomes" id="UP001054945"/>
    </source>
</evidence>
<dbReference type="AlphaFoldDB" id="A0AAV4UE51"/>
<evidence type="ECO:0000313" key="2">
    <source>
        <dbReference type="EMBL" id="GIY56031.1"/>
    </source>
</evidence>
<dbReference type="Proteomes" id="UP001054945">
    <property type="component" value="Unassembled WGS sequence"/>
</dbReference>